<feature type="compositionally biased region" description="Polar residues" evidence="1">
    <location>
        <begin position="59"/>
        <end position="72"/>
    </location>
</feature>
<accession>A0AAW1ELC0</accession>
<evidence type="ECO:0000313" key="3">
    <source>
        <dbReference type="Proteomes" id="UP001488805"/>
    </source>
</evidence>
<feature type="region of interest" description="Disordered" evidence="1">
    <location>
        <begin position="40"/>
        <end position="72"/>
    </location>
</feature>
<reference evidence="2 3" key="1">
    <citation type="journal article" date="2024" name="Genome Biol. Evol.">
        <title>Chromosome-level genome assembly of the viviparous eelpout Zoarces viviparus.</title>
        <authorList>
            <person name="Fuhrmann N."/>
            <person name="Brasseur M.V."/>
            <person name="Bakowski C.E."/>
            <person name="Podsiadlowski L."/>
            <person name="Prost S."/>
            <person name="Krehenwinkel H."/>
            <person name="Mayer C."/>
        </authorList>
    </citation>
    <scope>NUCLEOTIDE SEQUENCE [LARGE SCALE GENOMIC DNA]</scope>
    <source>
        <strain evidence="2">NO-MEL_2022_Ind0_liver</strain>
    </source>
</reference>
<dbReference type="EMBL" id="JBCEZU010000221">
    <property type="protein sequence ID" value="KAK9523196.1"/>
    <property type="molecule type" value="Genomic_DNA"/>
</dbReference>
<proteinExistence type="predicted"/>
<organism evidence="2 3">
    <name type="scientific">Zoarces viviparus</name>
    <name type="common">Viviparous eelpout</name>
    <name type="synonym">Blennius viviparus</name>
    <dbReference type="NCBI Taxonomy" id="48416"/>
    <lineage>
        <taxon>Eukaryota</taxon>
        <taxon>Metazoa</taxon>
        <taxon>Chordata</taxon>
        <taxon>Craniata</taxon>
        <taxon>Vertebrata</taxon>
        <taxon>Euteleostomi</taxon>
        <taxon>Actinopterygii</taxon>
        <taxon>Neopterygii</taxon>
        <taxon>Teleostei</taxon>
        <taxon>Neoteleostei</taxon>
        <taxon>Acanthomorphata</taxon>
        <taxon>Eupercaria</taxon>
        <taxon>Perciformes</taxon>
        <taxon>Cottioidei</taxon>
        <taxon>Zoarcales</taxon>
        <taxon>Zoarcidae</taxon>
        <taxon>Zoarcinae</taxon>
        <taxon>Zoarces</taxon>
    </lineage>
</organism>
<sequence>MSSVNKQGVSLAVLRLPADSLCQRQTRKCHLSADSCLCSTDDGTRRESPAAPHLALRANTLSADPQTCHATP</sequence>
<evidence type="ECO:0000313" key="2">
    <source>
        <dbReference type="EMBL" id="KAK9523196.1"/>
    </source>
</evidence>
<name>A0AAW1ELC0_ZOAVI</name>
<evidence type="ECO:0000256" key="1">
    <source>
        <dbReference type="SAM" id="MobiDB-lite"/>
    </source>
</evidence>
<gene>
    <name evidence="2" type="ORF">VZT92_019604</name>
</gene>
<keyword evidence="3" id="KW-1185">Reference proteome</keyword>
<dbReference type="AlphaFoldDB" id="A0AAW1ELC0"/>
<protein>
    <submittedName>
        <fullName evidence="2">Uncharacterized protein</fullName>
    </submittedName>
</protein>
<dbReference type="Proteomes" id="UP001488805">
    <property type="component" value="Unassembled WGS sequence"/>
</dbReference>
<comment type="caution">
    <text evidence="2">The sequence shown here is derived from an EMBL/GenBank/DDBJ whole genome shotgun (WGS) entry which is preliminary data.</text>
</comment>